<proteinExistence type="inferred from homology"/>
<dbReference type="GO" id="GO:0043590">
    <property type="term" value="C:bacterial nucleoid"/>
    <property type="evidence" value="ECO:0007669"/>
    <property type="project" value="UniProtKB-UniRule"/>
</dbReference>
<organism evidence="3 4">
    <name type="scientific">Candidatus Mesenet longicola</name>
    <dbReference type="NCBI Taxonomy" id="1892558"/>
    <lineage>
        <taxon>Bacteria</taxon>
        <taxon>Pseudomonadati</taxon>
        <taxon>Pseudomonadota</taxon>
        <taxon>Alphaproteobacteria</taxon>
        <taxon>Rickettsiales</taxon>
        <taxon>Anaplasmataceae</taxon>
        <taxon>Candidatus Mesenet</taxon>
    </lineage>
</organism>
<dbReference type="PIRSF" id="PIRSF004555">
    <property type="entry name" value="UCP004555"/>
    <property type="match status" value="1"/>
</dbReference>
<dbReference type="PANTHER" id="PTHR33449:SF1">
    <property type="entry name" value="NUCLEOID-ASSOCIATED PROTEIN YBAB"/>
    <property type="match status" value="1"/>
</dbReference>
<evidence type="ECO:0000256" key="2">
    <source>
        <dbReference type="HAMAP-Rule" id="MF_00274"/>
    </source>
</evidence>
<dbReference type="Gene3D" id="3.30.1310.10">
    <property type="entry name" value="Nucleoid-associated protein YbaB-like domain"/>
    <property type="match status" value="1"/>
</dbReference>
<sequence>MDINKIKKQAESIQKKVMEAQAGHTIKEFKGVSAGGKVSVVITTEGMGGFKAKEVNLDDELLKHEDKDIIGDLIVAAFNDALKAAEEDKKNLFSNLASMMGLPPEFKLPF</sequence>
<dbReference type="GO" id="GO:0003677">
    <property type="term" value="F:DNA binding"/>
    <property type="evidence" value="ECO:0007669"/>
    <property type="project" value="UniProtKB-UniRule"/>
</dbReference>
<dbReference type="InterPro" id="IPR004401">
    <property type="entry name" value="YbaB/EbfC"/>
</dbReference>
<dbReference type="InterPro" id="IPR036894">
    <property type="entry name" value="YbaB-like_sf"/>
</dbReference>
<comment type="similarity">
    <text evidence="2">Belongs to the YbaB/EbfC family.</text>
</comment>
<dbReference type="HAMAP" id="MF_00274">
    <property type="entry name" value="DNA_YbaB_EbfC"/>
    <property type="match status" value="1"/>
</dbReference>
<accession>A0A8J3MQR1</accession>
<evidence type="ECO:0000313" key="3">
    <source>
        <dbReference type="EMBL" id="GHM59817.1"/>
    </source>
</evidence>
<gene>
    <name evidence="3" type="ORF">sL5_08100</name>
</gene>
<reference evidence="3 4" key="1">
    <citation type="journal article" date="2021" name="Microb. Ecol.">
        <title>Candidatus Mesenet longicola: Novel Endosymbionts of Brontispa longissima that Induce Cytoplasmic Incompatibility.</title>
        <authorList>
            <person name="Takano S."/>
            <person name="Gotoh Y."/>
            <person name="Hayashi T."/>
        </authorList>
    </citation>
    <scope>NUCLEOTIDE SEQUENCE [LARGE SCALE GENOMIC DNA]</scope>
    <source>
        <strain evidence="3">L5</strain>
    </source>
</reference>
<evidence type="ECO:0000256" key="1">
    <source>
        <dbReference type="ARBA" id="ARBA00023125"/>
    </source>
</evidence>
<dbReference type="Proteomes" id="UP000637906">
    <property type="component" value="Unassembled WGS sequence"/>
</dbReference>
<dbReference type="PANTHER" id="PTHR33449">
    <property type="entry name" value="NUCLEOID-ASSOCIATED PROTEIN YBAB"/>
    <property type="match status" value="1"/>
</dbReference>
<comment type="caution">
    <text evidence="3">The sequence shown here is derived from an EMBL/GenBank/DDBJ whole genome shotgun (WGS) entry which is preliminary data.</text>
</comment>
<dbReference type="EMBL" id="BNGU01000037">
    <property type="protein sequence ID" value="GHM59817.1"/>
    <property type="molecule type" value="Genomic_DNA"/>
</dbReference>
<dbReference type="AlphaFoldDB" id="A0A8J3MQR1"/>
<evidence type="ECO:0000313" key="4">
    <source>
        <dbReference type="Proteomes" id="UP000637906"/>
    </source>
</evidence>
<dbReference type="GO" id="GO:0005829">
    <property type="term" value="C:cytosol"/>
    <property type="evidence" value="ECO:0007669"/>
    <property type="project" value="TreeGrafter"/>
</dbReference>
<keyword evidence="1 2" id="KW-0238">DNA-binding</keyword>
<name>A0A8J3MQR1_9RICK</name>
<dbReference type="Pfam" id="PF02575">
    <property type="entry name" value="YbaB_DNA_bd"/>
    <property type="match status" value="1"/>
</dbReference>
<dbReference type="SUPFAM" id="SSF82607">
    <property type="entry name" value="YbaB-like"/>
    <property type="match status" value="1"/>
</dbReference>
<comment type="subcellular location">
    <subcellularLocation>
        <location evidence="2">Cytoplasm</location>
        <location evidence="2">Nucleoid</location>
    </subcellularLocation>
</comment>
<keyword evidence="4" id="KW-1185">Reference proteome</keyword>
<comment type="function">
    <text evidence="2">Binds to DNA and alters its conformation. May be involved in regulation of gene expression, nucleoid organization and DNA protection.</text>
</comment>
<keyword evidence="2" id="KW-0963">Cytoplasm</keyword>
<comment type="subunit">
    <text evidence="2">Homodimer.</text>
</comment>
<protein>
    <recommendedName>
        <fullName evidence="2">Nucleoid-associated protein sL5_08100</fullName>
    </recommendedName>
</protein>
<dbReference type="NCBIfam" id="TIGR00103">
    <property type="entry name" value="DNA_YbaB_EbfC"/>
    <property type="match status" value="1"/>
</dbReference>